<dbReference type="InterPro" id="IPR013249">
    <property type="entry name" value="RNA_pol_sigma70_r4_t2"/>
</dbReference>
<evidence type="ECO:0000256" key="3">
    <source>
        <dbReference type="ARBA" id="ARBA00023082"/>
    </source>
</evidence>
<dbReference type="Gene3D" id="1.10.10.10">
    <property type="entry name" value="Winged helix-like DNA-binding domain superfamily/Winged helix DNA-binding domain"/>
    <property type="match status" value="1"/>
</dbReference>
<proteinExistence type="inferred from homology"/>
<name>A0A6L7GDQ5_9SPHN</name>
<evidence type="ECO:0000259" key="6">
    <source>
        <dbReference type="Pfam" id="PF08281"/>
    </source>
</evidence>
<dbReference type="InterPro" id="IPR014284">
    <property type="entry name" value="RNA_pol_sigma-70_dom"/>
</dbReference>
<dbReference type="SUPFAM" id="SSF88659">
    <property type="entry name" value="Sigma3 and sigma4 domains of RNA polymerase sigma factors"/>
    <property type="match status" value="1"/>
</dbReference>
<dbReference type="EMBL" id="WTYU01000001">
    <property type="protein sequence ID" value="MXP14069.1"/>
    <property type="molecule type" value="Genomic_DNA"/>
</dbReference>
<dbReference type="PANTHER" id="PTHR43133:SF45">
    <property type="entry name" value="RNA POLYMERASE ECF-TYPE SIGMA FACTOR"/>
    <property type="match status" value="1"/>
</dbReference>
<reference evidence="7 8" key="1">
    <citation type="submission" date="2019-12" db="EMBL/GenBank/DDBJ databases">
        <title>Genomic-based taxomic classification of the family Erythrobacteraceae.</title>
        <authorList>
            <person name="Xu L."/>
        </authorList>
    </citation>
    <scope>NUCLEOTIDE SEQUENCE [LARGE SCALE GENOMIC DNA]</scope>
    <source>
        <strain evidence="7 8">KCTC 52259</strain>
    </source>
</reference>
<evidence type="ECO:0000256" key="1">
    <source>
        <dbReference type="ARBA" id="ARBA00010641"/>
    </source>
</evidence>
<dbReference type="Pfam" id="PF08281">
    <property type="entry name" value="Sigma70_r4_2"/>
    <property type="match status" value="1"/>
</dbReference>
<dbReference type="SUPFAM" id="SSF88946">
    <property type="entry name" value="Sigma2 domain of RNA polymerase sigma factors"/>
    <property type="match status" value="1"/>
</dbReference>
<feature type="domain" description="RNA polymerase sigma factor 70 region 4 type 2" evidence="6">
    <location>
        <begin position="110"/>
        <end position="159"/>
    </location>
</feature>
<accession>A0A6L7GDQ5</accession>
<protein>
    <submittedName>
        <fullName evidence="7">Sigma-70 family RNA polymerase sigma factor</fullName>
    </submittedName>
</protein>
<evidence type="ECO:0000313" key="8">
    <source>
        <dbReference type="Proteomes" id="UP000473531"/>
    </source>
</evidence>
<dbReference type="InterPro" id="IPR039425">
    <property type="entry name" value="RNA_pol_sigma-70-like"/>
</dbReference>
<comment type="caution">
    <text evidence="7">The sequence shown here is derived from an EMBL/GenBank/DDBJ whole genome shotgun (WGS) entry which is preliminary data.</text>
</comment>
<feature type="domain" description="RNA polymerase sigma-70 region 2" evidence="5">
    <location>
        <begin position="17"/>
        <end position="79"/>
    </location>
</feature>
<dbReference type="Gene3D" id="1.10.1740.10">
    <property type="match status" value="1"/>
</dbReference>
<evidence type="ECO:0000259" key="5">
    <source>
        <dbReference type="Pfam" id="PF04542"/>
    </source>
</evidence>
<dbReference type="InterPro" id="IPR013325">
    <property type="entry name" value="RNA_pol_sigma_r2"/>
</dbReference>
<gene>
    <name evidence="7" type="ORF">GRI44_04820</name>
</gene>
<dbReference type="PANTHER" id="PTHR43133">
    <property type="entry name" value="RNA POLYMERASE ECF-TYPE SIGMA FACTO"/>
    <property type="match status" value="1"/>
</dbReference>
<dbReference type="OrthoDB" id="9803470at2"/>
<dbReference type="InterPro" id="IPR013324">
    <property type="entry name" value="RNA_pol_sigma_r3/r4-like"/>
</dbReference>
<dbReference type="RefSeq" id="WP_160600276.1">
    <property type="nucleotide sequence ID" value="NZ_WTYU01000001.1"/>
</dbReference>
<dbReference type="GO" id="GO:0016987">
    <property type="term" value="F:sigma factor activity"/>
    <property type="evidence" value="ECO:0007669"/>
    <property type="project" value="UniProtKB-KW"/>
</dbReference>
<dbReference type="Pfam" id="PF04542">
    <property type="entry name" value="Sigma70_r2"/>
    <property type="match status" value="1"/>
</dbReference>
<dbReference type="InterPro" id="IPR036388">
    <property type="entry name" value="WH-like_DNA-bd_sf"/>
</dbReference>
<evidence type="ECO:0000313" key="7">
    <source>
        <dbReference type="EMBL" id="MXP14069.1"/>
    </source>
</evidence>
<evidence type="ECO:0000256" key="2">
    <source>
        <dbReference type="ARBA" id="ARBA00023015"/>
    </source>
</evidence>
<dbReference type="AlphaFoldDB" id="A0A6L7GDQ5"/>
<comment type="similarity">
    <text evidence="1">Belongs to the sigma-70 factor family. ECF subfamily.</text>
</comment>
<keyword evidence="3" id="KW-0731">Sigma factor</keyword>
<organism evidence="7 8">
    <name type="scientific">Allopontixanthobacter confluentis</name>
    <dbReference type="NCBI Taxonomy" id="1849021"/>
    <lineage>
        <taxon>Bacteria</taxon>
        <taxon>Pseudomonadati</taxon>
        <taxon>Pseudomonadota</taxon>
        <taxon>Alphaproteobacteria</taxon>
        <taxon>Sphingomonadales</taxon>
        <taxon>Erythrobacteraceae</taxon>
        <taxon>Allopontixanthobacter</taxon>
    </lineage>
</organism>
<evidence type="ECO:0000256" key="4">
    <source>
        <dbReference type="ARBA" id="ARBA00023163"/>
    </source>
</evidence>
<keyword evidence="8" id="KW-1185">Reference proteome</keyword>
<dbReference type="Proteomes" id="UP000473531">
    <property type="component" value="Unassembled WGS sequence"/>
</dbReference>
<dbReference type="InterPro" id="IPR007627">
    <property type="entry name" value="RNA_pol_sigma70_r2"/>
</dbReference>
<keyword evidence="2" id="KW-0805">Transcription regulation</keyword>
<keyword evidence="4" id="KW-0804">Transcription</keyword>
<sequence>MSKQQNALYAEAGANFAPAIARLAHAMERQPDQAAELVQEIHLELWRSFARFEGQCSLSTWVYRVAHNVAADHVGRQKRGMKTVPLDQFETLPAVHDTERGIAENHAMARVYHLLQRIPSIDAQVVLLWLEGQSGAEISAITGLGGSAVSVRIHRAKAMIAEGFHTHNEDM</sequence>
<dbReference type="GO" id="GO:0006352">
    <property type="term" value="P:DNA-templated transcription initiation"/>
    <property type="evidence" value="ECO:0007669"/>
    <property type="project" value="InterPro"/>
</dbReference>
<dbReference type="GO" id="GO:0003677">
    <property type="term" value="F:DNA binding"/>
    <property type="evidence" value="ECO:0007669"/>
    <property type="project" value="InterPro"/>
</dbReference>
<dbReference type="NCBIfam" id="TIGR02937">
    <property type="entry name" value="sigma70-ECF"/>
    <property type="match status" value="1"/>
</dbReference>